<dbReference type="STRING" id="649639.Bcell_1986"/>
<evidence type="ECO:0000256" key="3">
    <source>
        <dbReference type="ARBA" id="ARBA00022723"/>
    </source>
</evidence>
<evidence type="ECO:0000259" key="5">
    <source>
        <dbReference type="Pfam" id="PF00174"/>
    </source>
</evidence>
<dbReference type="Pfam" id="PF03404">
    <property type="entry name" value="Mo-co_dimer"/>
    <property type="match status" value="1"/>
</dbReference>
<keyword evidence="3" id="KW-0479">Metal-binding</keyword>
<dbReference type="InterPro" id="IPR005066">
    <property type="entry name" value="MoCF_OxRdtse_dimer"/>
</dbReference>
<dbReference type="GO" id="GO:0020037">
    <property type="term" value="F:heme binding"/>
    <property type="evidence" value="ECO:0007669"/>
    <property type="project" value="TreeGrafter"/>
</dbReference>
<dbReference type="InterPro" id="IPR008335">
    <property type="entry name" value="Mopterin_OxRdtase_euk"/>
</dbReference>
<proteinExistence type="predicted"/>
<dbReference type="Gene3D" id="2.60.40.650">
    <property type="match status" value="1"/>
</dbReference>
<comment type="cofactor">
    <cofactor evidence="1">
        <name>Mo-molybdopterin</name>
        <dbReference type="ChEBI" id="CHEBI:71302"/>
    </cofactor>
</comment>
<dbReference type="CDD" id="cd02110">
    <property type="entry name" value="SO_family_Moco_dimer"/>
    <property type="match status" value="1"/>
</dbReference>
<keyword evidence="2" id="KW-0500">Molybdenum</keyword>
<keyword evidence="8" id="KW-1185">Reference proteome</keyword>
<dbReference type="Pfam" id="PF00174">
    <property type="entry name" value="Oxidored_molyb"/>
    <property type="match status" value="1"/>
</dbReference>
<dbReference type="eggNOG" id="COG2041">
    <property type="taxonomic scope" value="Bacteria"/>
</dbReference>
<protein>
    <submittedName>
        <fullName evidence="7">Oxidoreductase molybdopterin binding protein</fullName>
    </submittedName>
</protein>
<feature type="domain" description="Oxidoreductase molybdopterin-binding" evidence="5">
    <location>
        <begin position="52"/>
        <end position="213"/>
    </location>
</feature>
<dbReference type="InterPro" id="IPR000572">
    <property type="entry name" value="OxRdtase_Mopterin-bd_dom"/>
</dbReference>
<evidence type="ECO:0000259" key="6">
    <source>
        <dbReference type="Pfam" id="PF03404"/>
    </source>
</evidence>
<dbReference type="GO" id="GO:0043546">
    <property type="term" value="F:molybdopterin cofactor binding"/>
    <property type="evidence" value="ECO:0007669"/>
    <property type="project" value="TreeGrafter"/>
</dbReference>
<sequence>MNMEKLHKLSLNTRNLYPENKESPIHFLHDTNTPTHLKFIRNHFSYPYPPETNISIFISGHVQKSILFTLADICKYPIRTVHCVLECAGNKRSFFRPKVYGEQWENGAISQGKWSGVSLRDLLLCTGINRNANEVVFKGRDKGVKKKRVVHFERSLPIKKALHKDTIVAFKYNGKPISYKAGGPIRLIVPQWYGMASVKWLSEITVIKNKFNGQFQSEDYMYYPLPPNHANVKPVTSINVNSIIQSPINYATLSSSKHLIKGIAWTGEGVVKSVRVSVDEGQTWQTAYLNKSTNTESYTWVQWSLLWHFKRKGHYVILVQAEDSYGRFQPESALWNRKGYGYNEITKAFINIE</sequence>
<dbReference type="SUPFAM" id="SSF56524">
    <property type="entry name" value="Oxidoreductase molybdopterin-binding domain"/>
    <property type="match status" value="1"/>
</dbReference>
<evidence type="ECO:0000313" key="7">
    <source>
        <dbReference type="EMBL" id="ADU30248.1"/>
    </source>
</evidence>
<dbReference type="OrthoDB" id="9778777at2"/>
<organism evidence="7 8">
    <name type="scientific">Evansella cellulosilytica (strain ATCC 21833 / DSM 2522 / FERM P-1141 / JCM 9156 / N-4)</name>
    <name type="common">Bacillus cellulosilyticus</name>
    <dbReference type="NCBI Taxonomy" id="649639"/>
    <lineage>
        <taxon>Bacteria</taxon>
        <taxon>Bacillati</taxon>
        <taxon>Bacillota</taxon>
        <taxon>Bacilli</taxon>
        <taxon>Bacillales</taxon>
        <taxon>Bacillaceae</taxon>
        <taxon>Evansella</taxon>
    </lineage>
</organism>
<evidence type="ECO:0000256" key="4">
    <source>
        <dbReference type="ARBA" id="ARBA00023002"/>
    </source>
</evidence>
<dbReference type="InterPro" id="IPR014756">
    <property type="entry name" value="Ig_E-set"/>
</dbReference>
<evidence type="ECO:0000313" key="8">
    <source>
        <dbReference type="Proteomes" id="UP000001401"/>
    </source>
</evidence>
<accession>E6U0D2</accession>
<dbReference type="PANTHER" id="PTHR19372:SF7">
    <property type="entry name" value="SULFITE OXIDASE, MITOCHONDRIAL"/>
    <property type="match status" value="1"/>
</dbReference>
<dbReference type="PRINTS" id="PR00407">
    <property type="entry name" value="EUMOPTERIN"/>
</dbReference>
<dbReference type="HOGENOM" id="CLU_003827_5_5_9"/>
<reference evidence="7 8" key="1">
    <citation type="submission" date="2010-12" db="EMBL/GenBank/DDBJ databases">
        <title>Complete sequence of Bacillus cellulosilyticus DSM 2522.</title>
        <authorList>
            <consortium name="US DOE Joint Genome Institute"/>
            <person name="Lucas S."/>
            <person name="Copeland A."/>
            <person name="Lapidus A."/>
            <person name="Cheng J.-F."/>
            <person name="Bruce D."/>
            <person name="Goodwin L."/>
            <person name="Pitluck S."/>
            <person name="Chertkov O."/>
            <person name="Detter J.C."/>
            <person name="Han C."/>
            <person name="Tapia R."/>
            <person name="Land M."/>
            <person name="Hauser L."/>
            <person name="Jeffries C."/>
            <person name="Kyrpides N."/>
            <person name="Ivanova N."/>
            <person name="Mikhailova N."/>
            <person name="Brumm P."/>
            <person name="Mead D."/>
            <person name="Woyke T."/>
        </authorList>
    </citation>
    <scope>NUCLEOTIDE SEQUENCE [LARGE SCALE GENOMIC DNA]</scope>
    <source>
        <strain evidence="8">ATCC 21833 / DSM 2522 / FERM P-1141 / JCM 9156 / N-4</strain>
    </source>
</reference>
<dbReference type="GO" id="GO:0030151">
    <property type="term" value="F:molybdenum ion binding"/>
    <property type="evidence" value="ECO:0007669"/>
    <property type="project" value="InterPro"/>
</dbReference>
<dbReference type="Gene3D" id="3.90.420.10">
    <property type="entry name" value="Oxidoreductase, molybdopterin-binding domain"/>
    <property type="match status" value="1"/>
</dbReference>
<feature type="domain" description="Moybdenum cofactor oxidoreductase dimerisation" evidence="6">
    <location>
        <begin position="235"/>
        <end position="343"/>
    </location>
</feature>
<dbReference type="SUPFAM" id="SSF81296">
    <property type="entry name" value="E set domains"/>
    <property type="match status" value="1"/>
</dbReference>
<dbReference type="GO" id="GO:0006790">
    <property type="term" value="P:sulfur compound metabolic process"/>
    <property type="evidence" value="ECO:0007669"/>
    <property type="project" value="TreeGrafter"/>
</dbReference>
<dbReference type="PANTHER" id="PTHR19372">
    <property type="entry name" value="SULFITE REDUCTASE"/>
    <property type="match status" value="1"/>
</dbReference>
<dbReference type="KEGG" id="bco:Bcell_1986"/>
<keyword evidence="4" id="KW-0560">Oxidoreductase</keyword>
<dbReference type="GO" id="GO:0008482">
    <property type="term" value="F:sulfite oxidase activity"/>
    <property type="evidence" value="ECO:0007669"/>
    <property type="project" value="TreeGrafter"/>
</dbReference>
<gene>
    <name evidence="7" type="ordered locus">Bcell_1986</name>
</gene>
<evidence type="ECO:0000256" key="1">
    <source>
        <dbReference type="ARBA" id="ARBA00001924"/>
    </source>
</evidence>
<dbReference type="Proteomes" id="UP000001401">
    <property type="component" value="Chromosome"/>
</dbReference>
<name>E6U0D2_EVAC2</name>
<evidence type="ECO:0000256" key="2">
    <source>
        <dbReference type="ARBA" id="ARBA00022505"/>
    </source>
</evidence>
<dbReference type="EMBL" id="CP002394">
    <property type="protein sequence ID" value="ADU30248.1"/>
    <property type="molecule type" value="Genomic_DNA"/>
</dbReference>
<dbReference type="AlphaFoldDB" id="E6U0D2"/>
<dbReference type="InterPro" id="IPR036374">
    <property type="entry name" value="OxRdtase_Mopterin-bd_sf"/>
</dbReference>